<sequence length="200" mass="23143">MVRTSNISITWKNVPDPKDIRKKQRILYEEKIFAAEHYETQENLEWADSLLECHESRALASRLLGLLFSRKNAGYELSADLDQEMKQGRTSRRNRKKESFGSGHSHKTVIRIERGTDHGWDVGKILRVICSTLNINKSGVGAIRLKNDHAHVELLPAAEKDFERLGNRLIERGLLAEEKKPQRKSSEKWGHKAPRQRKKR</sequence>
<dbReference type="AlphaFoldDB" id="A0A645GZY1"/>
<feature type="region of interest" description="Disordered" evidence="1">
    <location>
        <begin position="84"/>
        <end position="107"/>
    </location>
</feature>
<dbReference type="EMBL" id="VSSQ01084338">
    <property type="protein sequence ID" value="MPN32365.1"/>
    <property type="molecule type" value="Genomic_DNA"/>
</dbReference>
<protein>
    <recommendedName>
        <fullName evidence="2">DEAD box helicase DbpA/CsdA RNA-binding domain-containing protein</fullName>
    </recommendedName>
</protein>
<feature type="compositionally biased region" description="Basic residues" evidence="1">
    <location>
        <begin position="191"/>
        <end position="200"/>
    </location>
</feature>
<feature type="region of interest" description="Disordered" evidence="1">
    <location>
        <begin position="173"/>
        <end position="200"/>
    </location>
</feature>
<gene>
    <name evidence="3" type="ORF">SDC9_179843</name>
</gene>
<dbReference type="InterPro" id="IPR005580">
    <property type="entry name" value="DbpA/CsdA_RNA-bd_dom"/>
</dbReference>
<evidence type="ECO:0000259" key="2">
    <source>
        <dbReference type="Pfam" id="PF03880"/>
    </source>
</evidence>
<evidence type="ECO:0000256" key="1">
    <source>
        <dbReference type="SAM" id="MobiDB-lite"/>
    </source>
</evidence>
<evidence type="ECO:0000313" key="3">
    <source>
        <dbReference type="EMBL" id="MPN32365.1"/>
    </source>
</evidence>
<feature type="domain" description="DEAD box helicase DbpA/CsdA RNA-binding" evidence="2">
    <location>
        <begin position="110"/>
        <end position="157"/>
    </location>
</feature>
<comment type="caution">
    <text evidence="3">The sequence shown here is derived from an EMBL/GenBank/DDBJ whole genome shotgun (WGS) entry which is preliminary data.</text>
</comment>
<proteinExistence type="predicted"/>
<accession>A0A645GZY1</accession>
<reference evidence="3" key="1">
    <citation type="submission" date="2019-08" db="EMBL/GenBank/DDBJ databases">
        <authorList>
            <person name="Kucharzyk K."/>
            <person name="Murdoch R.W."/>
            <person name="Higgins S."/>
            <person name="Loffler F."/>
        </authorList>
    </citation>
    <scope>NUCLEOTIDE SEQUENCE</scope>
</reference>
<organism evidence="3">
    <name type="scientific">bioreactor metagenome</name>
    <dbReference type="NCBI Taxonomy" id="1076179"/>
    <lineage>
        <taxon>unclassified sequences</taxon>
        <taxon>metagenomes</taxon>
        <taxon>ecological metagenomes</taxon>
    </lineage>
</organism>
<feature type="compositionally biased region" description="Basic and acidic residues" evidence="1">
    <location>
        <begin position="173"/>
        <end position="190"/>
    </location>
</feature>
<name>A0A645GZY1_9ZZZZ</name>
<dbReference type="Pfam" id="PF03880">
    <property type="entry name" value="DbpA"/>
    <property type="match status" value="1"/>
</dbReference>